<keyword evidence="11" id="KW-1185">Reference proteome</keyword>
<comment type="caution">
    <text evidence="10">The sequence shown here is derived from an EMBL/GenBank/DDBJ whole genome shotgun (WGS) entry which is preliminary data.</text>
</comment>
<evidence type="ECO:0000256" key="4">
    <source>
        <dbReference type="ARBA" id="ARBA00022692"/>
    </source>
</evidence>
<dbReference type="EC" id="7.1.3.1" evidence="2"/>
<dbReference type="PANTHER" id="PTHR31998">
    <property type="entry name" value="K(+)-INSENSITIVE PYROPHOSPHATE-ENERGIZED PROTON PUMP"/>
    <property type="match status" value="1"/>
</dbReference>
<evidence type="ECO:0000256" key="1">
    <source>
        <dbReference type="ARBA" id="ARBA00004127"/>
    </source>
</evidence>
<dbReference type="Proteomes" id="UP001604277">
    <property type="component" value="Unassembled WGS sequence"/>
</dbReference>
<keyword evidence="6" id="KW-1278">Translocase</keyword>
<dbReference type="InterPro" id="IPR004131">
    <property type="entry name" value="PPase-energised_H-pump"/>
</dbReference>
<evidence type="ECO:0000256" key="9">
    <source>
        <dbReference type="ARBA" id="ARBA00023136"/>
    </source>
</evidence>
<name>A0ABD1NXP6_9LAMI</name>
<gene>
    <name evidence="10" type="ORF">Fot_56885</name>
</gene>
<evidence type="ECO:0000256" key="5">
    <source>
        <dbReference type="ARBA" id="ARBA00022842"/>
    </source>
</evidence>
<organism evidence="10 11">
    <name type="scientific">Forsythia ovata</name>
    <dbReference type="NCBI Taxonomy" id="205694"/>
    <lineage>
        <taxon>Eukaryota</taxon>
        <taxon>Viridiplantae</taxon>
        <taxon>Streptophyta</taxon>
        <taxon>Embryophyta</taxon>
        <taxon>Tracheophyta</taxon>
        <taxon>Spermatophyta</taxon>
        <taxon>Magnoliopsida</taxon>
        <taxon>eudicotyledons</taxon>
        <taxon>Gunneridae</taxon>
        <taxon>Pentapetalae</taxon>
        <taxon>asterids</taxon>
        <taxon>lamiids</taxon>
        <taxon>Lamiales</taxon>
        <taxon>Oleaceae</taxon>
        <taxon>Forsythieae</taxon>
        <taxon>Forsythia</taxon>
    </lineage>
</organism>
<evidence type="ECO:0000313" key="10">
    <source>
        <dbReference type="EMBL" id="KAL2456388.1"/>
    </source>
</evidence>
<dbReference type="GO" id="GO:0009678">
    <property type="term" value="F:diphosphate hydrolysis-driven proton transmembrane transporter activity"/>
    <property type="evidence" value="ECO:0007669"/>
    <property type="project" value="UniProtKB-EC"/>
</dbReference>
<dbReference type="EMBL" id="JBFOLJ010000067">
    <property type="protein sequence ID" value="KAL2456388.1"/>
    <property type="molecule type" value="Genomic_DNA"/>
</dbReference>
<evidence type="ECO:0000313" key="11">
    <source>
        <dbReference type="Proteomes" id="UP001604277"/>
    </source>
</evidence>
<dbReference type="AlphaFoldDB" id="A0ABD1NXP6"/>
<reference evidence="11" key="1">
    <citation type="submission" date="2024-07" db="EMBL/GenBank/DDBJ databases">
        <title>Two chromosome-level genome assemblies of Korean endemic species Abeliophyllum distichum and Forsythia ovata (Oleaceae).</title>
        <authorList>
            <person name="Jang H."/>
        </authorList>
    </citation>
    <scope>NUCLEOTIDE SEQUENCE [LARGE SCALE GENOMIC DNA]</scope>
</reference>
<evidence type="ECO:0000256" key="3">
    <source>
        <dbReference type="ARBA" id="ARBA00022448"/>
    </source>
</evidence>
<evidence type="ECO:0000256" key="6">
    <source>
        <dbReference type="ARBA" id="ARBA00022967"/>
    </source>
</evidence>
<evidence type="ECO:0000256" key="8">
    <source>
        <dbReference type="ARBA" id="ARBA00023065"/>
    </source>
</evidence>
<keyword evidence="9" id="KW-0472">Membrane</keyword>
<dbReference type="Pfam" id="PF03030">
    <property type="entry name" value="H_PPase"/>
    <property type="match status" value="1"/>
</dbReference>
<comment type="subcellular location">
    <subcellularLocation>
        <location evidence="1">Endomembrane system</location>
        <topology evidence="1">Multi-pass membrane protein</topology>
    </subcellularLocation>
</comment>
<keyword evidence="5" id="KW-0460">Magnesium</keyword>
<accession>A0ABD1NXP6</accession>
<keyword evidence="7" id="KW-1133">Transmembrane helix</keyword>
<keyword evidence="4" id="KW-0812">Transmembrane</keyword>
<proteinExistence type="predicted"/>
<dbReference type="GO" id="GO:0012505">
    <property type="term" value="C:endomembrane system"/>
    <property type="evidence" value="ECO:0007669"/>
    <property type="project" value="UniProtKB-SubCell"/>
</dbReference>
<sequence>MDAGNKEFSESIFRRDGVACGILHALPVQDFAVAALGMPITIATGLAIDACGPVSDNARGIAEMARAIGFMRELKTLMLLLNTNDAMERLRRTYWMKLHRLTQHRLVGHPYQYAQCLHCHLVDHRLRLRCLYHQLITIPTD</sequence>
<protein>
    <recommendedName>
        <fullName evidence="2">H(+)-exporting diphosphatase</fullName>
        <ecNumber evidence="2">7.1.3.1</ecNumber>
    </recommendedName>
</protein>
<keyword evidence="3" id="KW-0813">Transport</keyword>
<evidence type="ECO:0000256" key="2">
    <source>
        <dbReference type="ARBA" id="ARBA00013242"/>
    </source>
</evidence>
<evidence type="ECO:0000256" key="7">
    <source>
        <dbReference type="ARBA" id="ARBA00022989"/>
    </source>
</evidence>
<keyword evidence="8" id="KW-0406">Ion transport</keyword>